<dbReference type="Gene3D" id="3.30.2310.20">
    <property type="entry name" value="RelE-like"/>
    <property type="match status" value="1"/>
</dbReference>
<protein>
    <submittedName>
        <fullName evidence="1">Type II toxin-antitoxin system mRNA interferase toxin, RelE/StbE family</fullName>
    </submittedName>
</protein>
<accession>A0A857D0R3</accession>
<reference evidence="1 2" key="1">
    <citation type="submission" date="2019-12" db="EMBL/GenBank/DDBJ databases">
        <title>Complete genome sequence of Microcystis aeruginosa strain FD4.</title>
        <authorList>
            <person name="Urakawa H."/>
        </authorList>
    </citation>
    <scope>NUCLEOTIDE SEQUENCE [LARGE SCALE GENOMIC DNA]</scope>
    <source>
        <strain evidence="1 2">FD4</strain>
    </source>
</reference>
<dbReference type="InterPro" id="IPR035093">
    <property type="entry name" value="RelE/ParE_toxin_dom_sf"/>
</dbReference>
<dbReference type="Proteomes" id="UP000438345">
    <property type="component" value="Chromosome"/>
</dbReference>
<evidence type="ECO:0000313" key="2">
    <source>
        <dbReference type="Proteomes" id="UP000438345"/>
    </source>
</evidence>
<dbReference type="SUPFAM" id="SSF143011">
    <property type="entry name" value="RelE-like"/>
    <property type="match status" value="1"/>
</dbReference>
<evidence type="ECO:0000313" key="1">
    <source>
        <dbReference type="EMBL" id="QGZ89153.1"/>
    </source>
</evidence>
<dbReference type="RefSeq" id="WP_158199225.1">
    <property type="nucleotide sequence ID" value="NZ_CP046973.1"/>
</dbReference>
<proteinExistence type="predicted"/>
<name>A0A857D0R3_MICAE</name>
<organism evidence="1 2">
    <name type="scientific">Microcystis aeruginosa FD4</name>
    <dbReference type="NCBI Taxonomy" id="2686288"/>
    <lineage>
        <taxon>Bacteria</taxon>
        <taxon>Bacillati</taxon>
        <taxon>Cyanobacteriota</taxon>
        <taxon>Cyanophyceae</taxon>
        <taxon>Oscillatoriophycideae</taxon>
        <taxon>Chroococcales</taxon>
        <taxon>Microcystaceae</taxon>
        <taxon>Microcystis</taxon>
    </lineage>
</organism>
<dbReference type="AlphaFoldDB" id="A0A857D0R3"/>
<dbReference type="EMBL" id="CP046973">
    <property type="protein sequence ID" value="QGZ89153.1"/>
    <property type="molecule type" value="Genomic_DNA"/>
</dbReference>
<gene>
    <name evidence="1" type="ORF">GQR42_05650</name>
</gene>
<sequence length="108" mass="12552">MRELVLTPKFKRTFRKFVLRNPQRQKAIEKTLAQMREDIYFLNLGTHSLKGELSGLKACSCGFDCRIIFSIEIEPDTQEEVIILLDIGTHRKFGSETPSFYDGFTVKY</sequence>